<gene>
    <name evidence="12" type="ORF">PC113_g3283</name>
    <name evidence="13" type="ORF">PC117_g4783</name>
</gene>
<evidence type="ECO:0000256" key="7">
    <source>
        <dbReference type="ARBA" id="ARBA00023098"/>
    </source>
</evidence>
<comment type="subcellular location">
    <subcellularLocation>
        <location evidence="1">Membrane</location>
        <topology evidence="1">Multi-pass membrane protein</topology>
    </subcellularLocation>
</comment>
<dbReference type="PANTHER" id="PTHR21290:SF62">
    <property type="entry name" value="PHOSPHATIDYLINOSITOL:CERAMIDE INOSITOLPHOSPHOTRANSFERASE 1-RELATED"/>
    <property type="match status" value="1"/>
</dbReference>
<keyword evidence="5" id="KW-0746">Sphingolipid metabolism</keyword>
<reference evidence="12" key="1">
    <citation type="submission" date="2018-10" db="EMBL/GenBank/DDBJ databases">
        <title>Effector identification in a new, highly contiguous assembly of the strawberry crown rot pathogen Phytophthora cactorum.</title>
        <authorList>
            <person name="Armitage A.D."/>
            <person name="Nellist C.F."/>
            <person name="Bates H."/>
            <person name="Vickerstaff R.J."/>
            <person name="Harrison R.J."/>
        </authorList>
    </citation>
    <scope>NUCLEOTIDE SEQUENCE</scope>
    <source>
        <strain evidence="12">15-7</strain>
        <strain evidence="13">4040</strain>
    </source>
</reference>
<dbReference type="GO" id="GO:0005886">
    <property type="term" value="C:plasma membrane"/>
    <property type="evidence" value="ECO:0007669"/>
    <property type="project" value="TreeGrafter"/>
</dbReference>
<keyword evidence="3" id="KW-0808">Transferase</keyword>
<feature type="transmembrane region" description="Helical" evidence="10">
    <location>
        <begin position="167"/>
        <end position="187"/>
    </location>
</feature>
<dbReference type="EMBL" id="RCMG01000049">
    <property type="protein sequence ID" value="KAG2865912.1"/>
    <property type="molecule type" value="Genomic_DNA"/>
</dbReference>
<proteinExistence type="inferred from homology"/>
<dbReference type="Pfam" id="PF14360">
    <property type="entry name" value="PAP2_C"/>
    <property type="match status" value="1"/>
</dbReference>
<dbReference type="GO" id="GO:0033188">
    <property type="term" value="F:sphingomyelin synthase activity"/>
    <property type="evidence" value="ECO:0007669"/>
    <property type="project" value="TreeGrafter"/>
</dbReference>
<dbReference type="Proteomes" id="UP000735874">
    <property type="component" value="Unassembled WGS sequence"/>
</dbReference>
<accession>A0A8T0ZV55</accession>
<keyword evidence="6 10" id="KW-1133">Transmembrane helix</keyword>
<evidence type="ECO:0000256" key="10">
    <source>
        <dbReference type="SAM" id="Phobius"/>
    </source>
</evidence>
<dbReference type="GO" id="GO:0005789">
    <property type="term" value="C:endoplasmic reticulum membrane"/>
    <property type="evidence" value="ECO:0007669"/>
    <property type="project" value="TreeGrafter"/>
</dbReference>
<evidence type="ECO:0000313" key="12">
    <source>
        <dbReference type="EMBL" id="KAG2865912.1"/>
    </source>
</evidence>
<feature type="domain" description="Sphingomyelin synthase-like" evidence="11">
    <location>
        <begin position="274"/>
        <end position="342"/>
    </location>
</feature>
<feature type="region of interest" description="Disordered" evidence="9">
    <location>
        <begin position="402"/>
        <end position="424"/>
    </location>
</feature>
<dbReference type="GO" id="GO:0000139">
    <property type="term" value="C:Golgi membrane"/>
    <property type="evidence" value="ECO:0007669"/>
    <property type="project" value="TreeGrafter"/>
</dbReference>
<keyword evidence="8 10" id="KW-0472">Membrane</keyword>
<dbReference type="GO" id="GO:0046513">
    <property type="term" value="P:ceramide biosynthetic process"/>
    <property type="evidence" value="ECO:0007669"/>
    <property type="project" value="TreeGrafter"/>
</dbReference>
<evidence type="ECO:0000256" key="6">
    <source>
        <dbReference type="ARBA" id="ARBA00022989"/>
    </source>
</evidence>
<sequence length="424" mass="48126">MWKPTALSLGKYFGVSDTLLTSYRETTFNQRHGITEITRKSHRIEQSEAMNEYASRSSEFRLISESLRAWYQPISFSSKPSTMGRRWQLRDKENFVNYVKIELQLLAKEWKIILPCVFMQYAHAIFHNLAYYIQAHYLSTEQRFTLHDLGYELMGELTGFAADLSDILVFATIFAPAIALVLTIPLFRQEPGRPRYLVIVLKRCLLQISICLVFRCISFLVTALPGPADHCELKFNDACLAANPDDPVPCVVPNPDFNAPSIGELFTRLDSLNGCGDLMFSSHTIYTVSFILTVWKYWPNKYGITIMVCVQITIAFLIVASRKHYTLDVFSALYIVPLFWLTLEAYHKDINNKDSEVTVKSIYDFYGVDVSSDANDGVVPLNTTDVIPPQAAPLNSVQVALTEDESLSGERSDPDTSFQRKNSV</sequence>
<evidence type="ECO:0000259" key="11">
    <source>
        <dbReference type="Pfam" id="PF14360"/>
    </source>
</evidence>
<dbReference type="GO" id="GO:0047493">
    <property type="term" value="F:ceramide cholinephosphotransferase activity"/>
    <property type="evidence" value="ECO:0007669"/>
    <property type="project" value="TreeGrafter"/>
</dbReference>
<dbReference type="PANTHER" id="PTHR21290">
    <property type="entry name" value="SPHINGOMYELIN SYNTHETASE"/>
    <property type="match status" value="1"/>
</dbReference>
<dbReference type="Proteomes" id="UP000736787">
    <property type="component" value="Unassembled WGS sequence"/>
</dbReference>
<feature type="transmembrane region" description="Helical" evidence="10">
    <location>
        <begin position="278"/>
        <end position="295"/>
    </location>
</feature>
<evidence type="ECO:0000256" key="4">
    <source>
        <dbReference type="ARBA" id="ARBA00022692"/>
    </source>
</evidence>
<dbReference type="EMBL" id="RCMK01000079">
    <property type="protein sequence ID" value="KAG2949987.1"/>
    <property type="molecule type" value="Genomic_DNA"/>
</dbReference>
<organism evidence="12 14">
    <name type="scientific">Phytophthora cactorum</name>
    <dbReference type="NCBI Taxonomy" id="29920"/>
    <lineage>
        <taxon>Eukaryota</taxon>
        <taxon>Sar</taxon>
        <taxon>Stramenopiles</taxon>
        <taxon>Oomycota</taxon>
        <taxon>Peronosporomycetes</taxon>
        <taxon>Peronosporales</taxon>
        <taxon>Peronosporaceae</taxon>
        <taxon>Phytophthora</taxon>
    </lineage>
</organism>
<keyword evidence="7" id="KW-0443">Lipid metabolism</keyword>
<feature type="compositionally biased region" description="Polar residues" evidence="9">
    <location>
        <begin position="415"/>
        <end position="424"/>
    </location>
</feature>
<evidence type="ECO:0000313" key="13">
    <source>
        <dbReference type="EMBL" id="KAG2949987.1"/>
    </source>
</evidence>
<dbReference type="InterPro" id="IPR045221">
    <property type="entry name" value="Sphingomyelin_synth-like"/>
</dbReference>
<evidence type="ECO:0000256" key="9">
    <source>
        <dbReference type="SAM" id="MobiDB-lite"/>
    </source>
</evidence>
<keyword evidence="4 10" id="KW-0812">Transmembrane</keyword>
<feature type="transmembrane region" description="Helical" evidence="10">
    <location>
        <begin position="325"/>
        <end position="343"/>
    </location>
</feature>
<feature type="transmembrane region" description="Helical" evidence="10">
    <location>
        <begin position="302"/>
        <end position="319"/>
    </location>
</feature>
<feature type="transmembrane region" description="Helical" evidence="10">
    <location>
        <begin position="199"/>
        <end position="224"/>
    </location>
</feature>
<comment type="similarity">
    <text evidence="2">Belongs to the sphingomyelin synthase family.</text>
</comment>
<evidence type="ECO:0000256" key="5">
    <source>
        <dbReference type="ARBA" id="ARBA00022919"/>
    </source>
</evidence>
<comment type="caution">
    <text evidence="12">The sequence shown here is derived from an EMBL/GenBank/DDBJ whole genome shotgun (WGS) entry which is preliminary data.</text>
</comment>
<name>A0A8T0ZV55_9STRA</name>
<dbReference type="InterPro" id="IPR025749">
    <property type="entry name" value="Sphingomyelin_synth-like_dom"/>
</dbReference>
<evidence type="ECO:0000256" key="1">
    <source>
        <dbReference type="ARBA" id="ARBA00004141"/>
    </source>
</evidence>
<evidence type="ECO:0000313" key="14">
    <source>
        <dbReference type="Proteomes" id="UP000735874"/>
    </source>
</evidence>
<evidence type="ECO:0000256" key="3">
    <source>
        <dbReference type="ARBA" id="ARBA00022679"/>
    </source>
</evidence>
<protein>
    <recommendedName>
        <fullName evidence="11">Sphingomyelin synthase-like domain-containing protein</fullName>
    </recommendedName>
</protein>
<evidence type="ECO:0000256" key="2">
    <source>
        <dbReference type="ARBA" id="ARBA00005441"/>
    </source>
</evidence>
<dbReference type="AlphaFoldDB" id="A0A8T0ZV55"/>
<dbReference type="VEuPathDB" id="FungiDB:PC110_g6456"/>
<evidence type="ECO:0000256" key="8">
    <source>
        <dbReference type="ARBA" id="ARBA00023136"/>
    </source>
</evidence>